<evidence type="ECO:0000313" key="2">
    <source>
        <dbReference type="EMBL" id="KQK23285.1"/>
    </source>
</evidence>
<reference evidence="2 3" key="1">
    <citation type="journal article" date="2010" name="Nature">
        <title>Genome sequencing and analysis of the model grass Brachypodium distachyon.</title>
        <authorList>
            <consortium name="International Brachypodium Initiative"/>
        </authorList>
    </citation>
    <scope>NUCLEOTIDE SEQUENCE [LARGE SCALE GENOMIC DNA]</scope>
    <source>
        <strain evidence="2 3">Bd21</strain>
    </source>
</reference>
<evidence type="ECO:0000313" key="4">
    <source>
        <dbReference type="Proteomes" id="UP000008810"/>
    </source>
</evidence>
<dbReference type="InParanoid" id="A0A0Q3HKQ3"/>
<keyword evidence="1" id="KW-0812">Transmembrane</keyword>
<dbReference type="EMBL" id="CM000880">
    <property type="protein sequence ID" value="KQK23285.1"/>
    <property type="molecule type" value="Genomic_DNA"/>
</dbReference>
<reference evidence="2" key="2">
    <citation type="submission" date="2017-06" db="EMBL/GenBank/DDBJ databases">
        <title>WGS assembly of Brachypodium distachyon.</title>
        <authorList>
            <consortium name="The International Brachypodium Initiative"/>
            <person name="Lucas S."/>
            <person name="Harmon-Smith M."/>
            <person name="Lail K."/>
            <person name="Tice H."/>
            <person name="Grimwood J."/>
            <person name="Bruce D."/>
            <person name="Barry K."/>
            <person name="Shu S."/>
            <person name="Lindquist E."/>
            <person name="Wang M."/>
            <person name="Pitluck S."/>
            <person name="Vogel J.P."/>
            <person name="Garvin D.F."/>
            <person name="Mockler T.C."/>
            <person name="Schmutz J."/>
            <person name="Rokhsar D."/>
            <person name="Bevan M.W."/>
        </authorList>
    </citation>
    <scope>NUCLEOTIDE SEQUENCE</scope>
    <source>
        <strain evidence="2">Bd21</strain>
    </source>
</reference>
<reference evidence="3" key="3">
    <citation type="submission" date="2018-08" db="UniProtKB">
        <authorList>
            <consortium name="EnsemblPlants"/>
        </authorList>
    </citation>
    <scope>IDENTIFICATION</scope>
    <source>
        <strain evidence="3">cv. Bd21</strain>
    </source>
</reference>
<gene>
    <name evidence="2" type="ORF">BRADI_1g72445v3</name>
</gene>
<protein>
    <submittedName>
        <fullName evidence="2 3">Uncharacterized protein</fullName>
    </submittedName>
</protein>
<name>A0A0Q3HKQ3_BRADI</name>
<accession>A0A0Q3HKQ3</accession>
<sequence length="54" mass="6127">MHLCFYIHFRMGMGRFLELPYATTINAVMITAMVSVKTGVIKRIKVFATNTMDG</sequence>
<feature type="transmembrane region" description="Helical" evidence="1">
    <location>
        <begin position="19"/>
        <end position="36"/>
    </location>
</feature>
<dbReference type="Gramene" id="KQK23285">
    <property type="protein sequence ID" value="KQK23285"/>
    <property type="gene ID" value="BRADI_1g72445v3"/>
</dbReference>
<dbReference type="EnsemblPlants" id="KQK23285">
    <property type="protein sequence ID" value="KQK23285"/>
    <property type="gene ID" value="BRADI_1g72445v3"/>
</dbReference>
<evidence type="ECO:0000256" key="1">
    <source>
        <dbReference type="SAM" id="Phobius"/>
    </source>
</evidence>
<dbReference type="Proteomes" id="UP000008810">
    <property type="component" value="Chromosome 1"/>
</dbReference>
<proteinExistence type="predicted"/>
<organism evidence="2">
    <name type="scientific">Brachypodium distachyon</name>
    <name type="common">Purple false brome</name>
    <name type="synonym">Trachynia distachya</name>
    <dbReference type="NCBI Taxonomy" id="15368"/>
    <lineage>
        <taxon>Eukaryota</taxon>
        <taxon>Viridiplantae</taxon>
        <taxon>Streptophyta</taxon>
        <taxon>Embryophyta</taxon>
        <taxon>Tracheophyta</taxon>
        <taxon>Spermatophyta</taxon>
        <taxon>Magnoliopsida</taxon>
        <taxon>Liliopsida</taxon>
        <taxon>Poales</taxon>
        <taxon>Poaceae</taxon>
        <taxon>BOP clade</taxon>
        <taxon>Pooideae</taxon>
        <taxon>Stipodae</taxon>
        <taxon>Brachypodieae</taxon>
        <taxon>Brachypodium</taxon>
    </lineage>
</organism>
<keyword evidence="1" id="KW-1133">Transmembrane helix</keyword>
<keyword evidence="4" id="KW-1185">Reference proteome</keyword>
<keyword evidence="1" id="KW-0472">Membrane</keyword>
<evidence type="ECO:0000313" key="3">
    <source>
        <dbReference type="EnsemblPlants" id="KQK23285"/>
    </source>
</evidence>
<dbReference type="AlphaFoldDB" id="A0A0Q3HKQ3"/>